<dbReference type="EMBL" id="CP002343">
    <property type="protein sequence ID" value="ADU49380.1"/>
    <property type="molecule type" value="Genomic_DNA"/>
</dbReference>
<evidence type="ECO:0000259" key="2">
    <source>
        <dbReference type="Pfam" id="PF00149"/>
    </source>
</evidence>
<dbReference type="eggNOG" id="COG1409">
    <property type="taxonomic scope" value="Bacteria"/>
</dbReference>
<keyword evidence="1" id="KW-0732">Signal</keyword>
<dbReference type="Gene3D" id="3.60.21.10">
    <property type="match status" value="1"/>
</dbReference>
<evidence type="ECO:0000313" key="4">
    <source>
        <dbReference type="Proteomes" id="UP000008914"/>
    </source>
</evidence>
<protein>
    <submittedName>
        <fullName evidence="3">Metallophosphoesterase</fullName>
    </submittedName>
</protein>
<keyword evidence="4" id="KW-1185">Reference proteome</keyword>
<dbReference type="AlphaFoldDB" id="E6SAD2"/>
<dbReference type="GO" id="GO:0003993">
    <property type="term" value="F:acid phosphatase activity"/>
    <property type="evidence" value="ECO:0007669"/>
    <property type="project" value="InterPro"/>
</dbReference>
<accession>E6SAD2</accession>
<dbReference type="RefSeq" id="WP_013493692.1">
    <property type="nucleotide sequence ID" value="NC_014830.1"/>
</dbReference>
<dbReference type="Proteomes" id="UP000008914">
    <property type="component" value="Chromosome"/>
</dbReference>
<name>E6SAD2_INTC7</name>
<dbReference type="PANTHER" id="PTHR22953:SF153">
    <property type="entry name" value="PURPLE ACID PHOSPHATASE"/>
    <property type="match status" value="1"/>
</dbReference>
<dbReference type="KEGG" id="ica:Intca_2881"/>
<evidence type="ECO:0000256" key="1">
    <source>
        <dbReference type="ARBA" id="ARBA00022729"/>
    </source>
</evidence>
<dbReference type="InterPro" id="IPR039331">
    <property type="entry name" value="PAPs-like"/>
</dbReference>
<dbReference type="PANTHER" id="PTHR22953">
    <property type="entry name" value="ACID PHOSPHATASE RELATED"/>
    <property type="match status" value="1"/>
</dbReference>
<dbReference type="Pfam" id="PF00149">
    <property type="entry name" value="Metallophos"/>
    <property type="match status" value="1"/>
</dbReference>
<dbReference type="InterPro" id="IPR029052">
    <property type="entry name" value="Metallo-depent_PP-like"/>
</dbReference>
<sequence length="472" mass="53117">MTPSRTDPAIHREPFVHLVDVAHDRALVAWGAFFFERAPNGRWDIVDDESLPAKVGRRTCIGSSAETFGPTTVQVLAEGGEVVAEASPDERAWVWVEGLQPDTEYHYRVIVDGRDWAAEELWDWVPVARGGYDLAPAGRHYDLRFHTWPHPDAPTPPLRFVAMGDYGVGMRADAESSRRQQRIAAVLDRLVRDHDVRFALSLGDNVYQGERGRVDEEGGGEDDDWYSSFFQPYRLSIARVPVFPAIGNHDSADSEGSDDRAQMEDNFHIEERFHRGLETASVLPGLFYRLRYGADLELVCLDTSLDSEDQEIHRYFQAPKHRDWLRQTFGGRPRRWLIPFSHHPVFTAGPDHQNDEEMRESFEPLFDAAGVRLVLAGHEHNFQVSDVGGRTYVVSGASGQLDERVPEGFEEAHTTAWSGQAHLLLVDVEEFEVRLTPVAGLLDDGQPHPMTALSPTNDLVEPPIIVRNDQGS</sequence>
<dbReference type="InterPro" id="IPR004843">
    <property type="entry name" value="Calcineurin-like_PHP"/>
</dbReference>
<dbReference type="SUPFAM" id="SSF56300">
    <property type="entry name" value="Metallo-dependent phosphatases"/>
    <property type="match status" value="1"/>
</dbReference>
<proteinExistence type="predicted"/>
<evidence type="ECO:0000313" key="3">
    <source>
        <dbReference type="EMBL" id="ADU49380.1"/>
    </source>
</evidence>
<feature type="domain" description="Calcineurin-like phosphoesterase" evidence="2">
    <location>
        <begin position="159"/>
        <end position="381"/>
    </location>
</feature>
<dbReference type="STRING" id="710696.Intca_2881"/>
<organism evidence="3 4">
    <name type="scientific">Intrasporangium calvum (strain ATCC 23552 / DSM 43043 / JCM 3097 / NBRC 12989 / NCIMB 10167 / NRRL B-3866 / 7 KIP)</name>
    <dbReference type="NCBI Taxonomy" id="710696"/>
    <lineage>
        <taxon>Bacteria</taxon>
        <taxon>Bacillati</taxon>
        <taxon>Actinomycetota</taxon>
        <taxon>Actinomycetes</taxon>
        <taxon>Micrococcales</taxon>
        <taxon>Intrasporangiaceae</taxon>
        <taxon>Intrasporangium</taxon>
    </lineage>
</organism>
<dbReference type="HOGENOM" id="CLU_637403_0_0_11"/>
<dbReference type="OrthoDB" id="3497025at2"/>
<reference evidence="3 4" key="1">
    <citation type="journal article" date="2010" name="Stand. Genomic Sci.">
        <title>Complete genome sequence of Intrasporangium calvum type strain (7 KIP).</title>
        <authorList>
            <person name="Del Rio T.G."/>
            <person name="Chertkov O."/>
            <person name="Yasawong M."/>
            <person name="Lucas S."/>
            <person name="Deshpande S."/>
            <person name="Cheng J.F."/>
            <person name="Detter C."/>
            <person name="Tapia R."/>
            <person name="Han C."/>
            <person name="Goodwin L."/>
            <person name="Pitluck S."/>
            <person name="Liolios K."/>
            <person name="Ivanova N."/>
            <person name="Mavromatis K."/>
            <person name="Pati A."/>
            <person name="Chen A."/>
            <person name="Palaniappan K."/>
            <person name="Land M."/>
            <person name="Hauser L."/>
            <person name="Chang Y.J."/>
            <person name="Jeffries C.D."/>
            <person name="Rohde M."/>
            <person name="Pukall R."/>
            <person name="Sikorski J."/>
            <person name="Goker M."/>
            <person name="Woyke T."/>
            <person name="Bristow J."/>
            <person name="Eisen J.A."/>
            <person name="Markowitz V."/>
            <person name="Hugenholtz P."/>
            <person name="Kyrpides N.C."/>
            <person name="Klenk H.P."/>
            <person name="Lapidus A."/>
        </authorList>
    </citation>
    <scope>NUCLEOTIDE SEQUENCE [LARGE SCALE GENOMIC DNA]</scope>
    <source>
        <strain evidence="4">ATCC 23552 / DSM 43043 / JCM 3097 / NBRC 12989 / 7 KIP</strain>
    </source>
</reference>
<gene>
    <name evidence="3" type="ordered locus">Intca_2881</name>
</gene>